<evidence type="ECO:0000313" key="2">
    <source>
        <dbReference type="Proteomes" id="UP001333102"/>
    </source>
</evidence>
<protein>
    <recommendedName>
        <fullName evidence="3">SCP-2 sterol transfer family protein</fullName>
    </recommendedName>
</protein>
<dbReference type="SUPFAM" id="SSF55718">
    <property type="entry name" value="SCP-like"/>
    <property type="match status" value="1"/>
</dbReference>
<evidence type="ECO:0000313" key="1">
    <source>
        <dbReference type="EMBL" id="WRP13839.1"/>
    </source>
</evidence>
<dbReference type="InterPro" id="IPR036527">
    <property type="entry name" value="SCP2_sterol-bd_dom_sf"/>
</dbReference>
<evidence type="ECO:0008006" key="3">
    <source>
        <dbReference type="Google" id="ProtNLM"/>
    </source>
</evidence>
<dbReference type="EMBL" id="CP141614">
    <property type="protein sequence ID" value="WRP13839.1"/>
    <property type="molecule type" value="Genomic_DNA"/>
</dbReference>
<accession>A0ABZ1BM03</accession>
<dbReference type="Gene3D" id="3.30.1050.10">
    <property type="entry name" value="SCP2 sterol-binding domain"/>
    <property type="match status" value="1"/>
</dbReference>
<proteinExistence type="predicted"/>
<keyword evidence="2" id="KW-1185">Reference proteome</keyword>
<organism evidence="1 2">
    <name type="scientific">Geochorda subterranea</name>
    <dbReference type="NCBI Taxonomy" id="3109564"/>
    <lineage>
        <taxon>Bacteria</taxon>
        <taxon>Bacillati</taxon>
        <taxon>Bacillota</taxon>
        <taxon>Limnochordia</taxon>
        <taxon>Limnochordales</taxon>
        <taxon>Geochordaceae</taxon>
        <taxon>Geochorda</taxon>
    </lineage>
</organism>
<sequence>MVTMPVYRDARHLKEIMAALAERARFSDAARGLRDAQLVVAFVYRNPDVTVVMDGRTPTTDGSYMTVRFDALEPPPDVTFESPADVGHTFWQGKLNVPAALARGQVKARGAIARALKLLPLLPPLYQMYREVLVARGEGDLLS</sequence>
<dbReference type="Proteomes" id="UP001333102">
    <property type="component" value="Chromosome"/>
</dbReference>
<name>A0ABZ1BM03_9FIRM</name>
<gene>
    <name evidence="1" type="ORF">VLY81_10380</name>
</gene>
<reference evidence="2" key="1">
    <citation type="submission" date="2023-12" db="EMBL/GenBank/DDBJ databases">
        <title>Novel isolates from deep terrestrial aquifers shed light on the physiology and ecology of the class Limnochordia.</title>
        <authorList>
            <person name="Karnachuk O.V."/>
            <person name="Lukina A.P."/>
            <person name="Avakyan M.R."/>
            <person name="Kadnikov V."/>
            <person name="Begmatov S."/>
            <person name="Beletsky A.V."/>
            <person name="Mardanov A.V."/>
            <person name="Ravin N.V."/>
        </authorList>
    </citation>
    <scope>NUCLEOTIDE SEQUENCE [LARGE SCALE GENOMIC DNA]</scope>
    <source>
        <strain evidence="2">LN</strain>
    </source>
</reference>
<dbReference type="RefSeq" id="WP_324668095.1">
    <property type="nucleotide sequence ID" value="NZ_CP141614.1"/>
</dbReference>